<dbReference type="InterPro" id="IPR025506">
    <property type="entry name" value="Abi_alpha"/>
</dbReference>
<sequence>MPNPYVPRALMNHAIDAVRTGLDLYTWTEKQVVGALRTGLDALDPKDEPAPEEPDERPVASATPEPDTASLTEKMSTLLGRALDQNTRGSQVELYHHLLDQLVADEARILGALSDGSSSPLVNVYGWKQSRTPRRAVLENASLVGRTANVALPHMVPQYVSHLLSLGLVEVGPEDPALDTEYEVLLAESAVLAAIKSATRGPVPARIEKFTLSLSPLGTSLWQAAAEGAEHE</sequence>
<evidence type="ECO:0000313" key="2">
    <source>
        <dbReference type="EMBL" id="SRX83038.1"/>
    </source>
</evidence>
<protein>
    <recommendedName>
        <fullName evidence="4">DUF4393 domain-containing protein</fullName>
    </recommendedName>
</protein>
<name>A0A375YPF9_MYCPF</name>
<dbReference type="Gene3D" id="3.30.110.190">
    <property type="match status" value="1"/>
</dbReference>
<dbReference type="STRING" id="39692.BST38_26360"/>
<dbReference type="Proteomes" id="UP000252008">
    <property type="component" value="Unassembled WGS sequence"/>
</dbReference>
<evidence type="ECO:0000256" key="1">
    <source>
        <dbReference type="SAM" id="MobiDB-lite"/>
    </source>
</evidence>
<reference evidence="2 3" key="1">
    <citation type="submission" date="2018-05" db="EMBL/GenBank/DDBJ databases">
        <authorList>
            <consortium name="IHU Genomes"/>
        </authorList>
    </citation>
    <scope>NUCLEOTIDE SEQUENCE [LARGE SCALE GENOMIC DNA]</scope>
    <source>
        <strain evidence="2 3">P7335</strain>
    </source>
</reference>
<dbReference type="EMBL" id="UEGS01000001">
    <property type="protein sequence ID" value="SRX83038.1"/>
    <property type="molecule type" value="Genomic_DNA"/>
</dbReference>
<proteinExistence type="predicted"/>
<accession>A0A375YPF9</accession>
<gene>
    <name evidence="2" type="ORF">MPP7335_04807</name>
</gene>
<keyword evidence="3" id="KW-1185">Reference proteome</keyword>
<dbReference type="Pfam" id="PF14337">
    <property type="entry name" value="Abi_alpha"/>
    <property type="match status" value="1"/>
</dbReference>
<dbReference type="RefSeq" id="WP_083146463.1">
    <property type="nucleotide sequence ID" value="NZ_MVID01000035.1"/>
</dbReference>
<evidence type="ECO:0008006" key="4">
    <source>
        <dbReference type="Google" id="ProtNLM"/>
    </source>
</evidence>
<dbReference type="AlphaFoldDB" id="A0A375YPF9"/>
<organism evidence="2 3">
    <name type="scientific">Mycolicibacterium parafortuitum</name>
    <name type="common">Mycobacterium parafortuitum</name>
    <dbReference type="NCBI Taxonomy" id="39692"/>
    <lineage>
        <taxon>Bacteria</taxon>
        <taxon>Bacillati</taxon>
        <taxon>Actinomycetota</taxon>
        <taxon>Actinomycetes</taxon>
        <taxon>Mycobacteriales</taxon>
        <taxon>Mycobacteriaceae</taxon>
        <taxon>Mycolicibacterium</taxon>
    </lineage>
</organism>
<feature type="region of interest" description="Disordered" evidence="1">
    <location>
        <begin position="40"/>
        <end position="70"/>
    </location>
</feature>
<evidence type="ECO:0000313" key="3">
    <source>
        <dbReference type="Proteomes" id="UP000252008"/>
    </source>
</evidence>